<evidence type="ECO:0000256" key="1">
    <source>
        <dbReference type="SAM" id="MobiDB-lite"/>
    </source>
</evidence>
<keyword evidence="3" id="KW-1185">Reference proteome</keyword>
<feature type="compositionally biased region" description="Basic and acidic residues" evidence="1">
    <location>
        <begin position="75"/>
        <end position="84"/>
    </location>
</feature>
<evidence type="ECO:0000313" key="2">
    <source>
        <dbReference type="EMBL" id="KAL5103362.1"/>
    </source>
</evidence>
<sequence length="248" mass="26739">MRGRRTGINVPAGTLVPTLPVLSCPIASSSLLDRRHNRLRTPCSSGWVVEWSCEQESWKGRYSTQRTKPGGSNHTRPESTDYHPHQHKPPSPPPSLLPLTVDPTVTILLAPIPCTALPCSCRHPPPAFRREHCQLCHNGDATTEEEKMIVFKMYIASAATSGNECGSSGSSGPQQGRGAFTQSLDGGWVGCSASASASAVPQRNTTLIPPTSTWSRCTWSQPWCPPTPRAWPTHPAAADAQQSESPCL</sequence>
<dbReference type="EMBL" id="JAKROA010000018">
    <property type="protein sequence ID" value="KAL5103362.1"/>
    <property type="molecule type" value="Genomic_DNA"/>
</dbReference>
<accession>A0ABR4Q128</accession>
<organism evidence="2 3">
    <name type="scientific">Taenia crassiceps</name>
    <dbReference type="NCBI Taxonomy" id="6207"/>
    <lineage>
        <taxon>Eukaryota</taxon>
        <taxon>Metazoa</taxon>
        <taxon>Spiralia</taxon>
        <taxon>Lophotrochozoa</taxon>
        <taxon>Platyhelminthes</taxon>
        <taxon>Cestoda</taxon>
        <taxon>Eucestoda</taxon>
        <taxon>Cyclophyllidea</taxon>
        <taxon>Taeniidae</taxon>
        <taxon>Taenia</taxon>
    </lineage>
</organism>
<evidence type="ECO:0000313" key="3">
    <source>
        <dbReference type="Proteomes" id="UP001651158"/>
    </source>
</evidence>
<feature type="compositionally biased region" description="Polar residues" evidence="1">
    <location>
        <begin position="62"/>
        <end position="74"/>
    </location>
</feature>
<proteinExistence type="predicted"/>
<name>A0ABR4Q128_9CEST</name>
<gene>
    <name evidence="2" type="ORF">TcWFU_003474</name>
</gene>
<reference evidence="2 3" key="1">
    <citation type="journal article" date="2022" name="Front. Cell. Infect. Microbiol.">
        <title>The Genomes of Two Strains of Taenia crassiceps the Animal Model for the Study of Human Cysticercosis.</title>
        <authorList>
            <person name="Bobes R.J."/>
            <person name="Estrada K."/>
            <person name="Rios-Valencia D.G."/>
            <person name="Calderon-Gallegos A."/>
            <person name="de la Torre P."/>
            <person name="Carrero J.C."/>
            <person name="Sanchez-Flores A."/>
            <person name="Laclette J.P."/>
        </authorList>
    </citation>
    <scope>NUCLEOTIDE SEQUENCE [LARGE SCALE GENOMIC DNA]</scope>
    <source>
        <strain evidence="2">WFUcys</strain>
    </source>
</reference>
<dbReference type="Proteomes" id="UP001651158">
    <property type="component" value="Unassembled WGS sequence"/>
</dbReference>
<comment type="caution">
    <text evidence="2">The sequence shown here is derived from an EMBL/GenBank/DDBJ whole genome shotgun (WGS) entry which is preliminary data.</text>
</comment>
<protein>
    <submittedName>
        <fullName evidence="2">Uncharacterized protein</fullName>
    </submittedName>
</protein>
<feature type="region of interest" description="Disordered" evidence="1">
    <location>
        <begin position="60"/>
        <end position="99"/>
    </location>
</feature>